<comment type="caution">
    <text evidence="1">The sequence shown here is derived from an EMBL/GenBank/DDBJ whole genome shotgun (WGS) entry which is preliminary data.</text>
</comment>
<evidence type="ECO:0000313" key="1">
    <source>
        <dbReference type="EMBL" id="KAK3766428.1"/>
    </source>
</evidence>
<evidence type="ECO:0000313" key="2">
    <source>
        <dbReference type="Proteomes" id="UP001283361"/>
    </source>
</evidence>
<proteinExistence type="predicted"/>
<dbReference type="AlphaFoldDB" id="A0AAE0ZBU8"/>
<protein>
    <submittedName>
        <fullName evidence="1">Uncharacterized protein</fullName>
    </submittedName>
</protein>
<dbReference type="Proteomes" id="UP001283361">
    <property type="component" value="Unassembled WGS sequence"/>
</dbReference>
<keyword evidence="2" id="KW-1185">Reference proteome</keyword>
<accession>A0AAE0ZBU8</accession>
<dbReference type="EMBL" id="JAWDGP010004234">
    <property type="protein sequence ID" value="KAK3766428.1"/>
    <property type="molecule type" value="Genomic_DNA"/>
</dbReference>
<reference evidence="1" key="1">
    <citation type="journal article" date="2023" name="G3 (Bethesda)">
        <title>A reference genome for the long-term kleptoplast-retaining sea slug Elysia crispata morphotype clarki.</title>
        <authorList>
            <person name="Eastman K.E."/>
            <person name="Pendleton A.L."/>
            <person name="Shaikh M.A."/>
            <person name="Suttiyut T."/>
            <person name="Ogas R."/>
            <person name="Tomko P."/>
            <person name="Gavelis G."/>
            <person name="Widhalm J.R."/>
            <person name="Wisecaver J.H."/>
        </authorList>
    </citation>
    <scope>NUCLEOTIDE SEQUENCE</scope>
    <source>
        <strain evidence="1">ECLA1</strain>
    </source>
</reference>
<gene>
    <name evidence="1" type="ORF">RRG08_056102</name>
</gene>
<organism evidence="1 2">
    <name type="scientific">Elysia crispata</name>
    <name type="common">lettuce slug</name>
    <dbReference type="NCBI Taxonomy" id="231223"/>
    <lineage>
        <taxon>Eukaryota</taxon>
        <taxon>Metazoa</taxon>
        <taxon>Spiralia</taxon>
        <taxon>Lophotrochozoa</taxon>
        <taxon>Mollusca</taxon>
        <taxon>Gastropoda</taxon>
        <taxon>Heterobranchia</taxon>
        <taxon>Euthyneura</taxon>
        <taxon>Panpulmonata</taxon>
        <taxon>Sacoglossa</taxon>
        <taxon>Placobranchoidea</taxon>
        <taxon>Plakobranchidae</taxon>
        <taxon>Elysia</taxon>
    </lineage>
</organism>
<name>A0AAE0ZBU8_9GAST</name>
<sequence>MKTSHDNDSLSLFRLSYRSQESLSTRVVHRVSIRWVKFVYRVRQVHYLVIRTDIGKVLPTLCLYRVSIRWVKFVYRVRQVHYLVISTELGKVLSTLCLHLVSIQWVKFVFRVRKIHDLVILIEFGHSVNALSTSVKFQQHESILALVLVIILTVTNGA</sequence>